<dbReference type="OrthoDB" id="5984724at2759"/>
<proteinExistence type="predicted"/>
<dbReference type="InterPro" id="IPR008042">
    <property type="entry name" value="Retrotrans_Pao"/>
</dbReference>
<accession>A0A9J7ELX0</accession>
<dbReference type="CDD" id="cd01644">
    <property type="entry name" value="RT_pepA17"/>
    <property type="match status" value="1"/>
</dbReference>
<feature type="domain" description="DUF5641" evidence="1">
    <location>
        <begin position="1399"/>
        <end position="1492"/>
    </location>
</feature>
<dbReference type="InterPro" id="IPR040676">
    <property type="entry name" value="DUF5641"/>
</dbReference>
<dbReference type="InterPro" id="IPR012337">
    <property type="entry name" value="RNaseH-like_sf"/>
</dbReference>
<gene>
    <name evidence="3" type="primary">LOC111360825</name>
</gene>
<dbReference type="GO" id="GO:0003676">
    <property type="term" value="F:nucleic acid binding"/>
    <property type="evidence" value="ECO:0007669"/>
    <property type="project" value="InterPro"/>
</dbReference>
<dbReference type="KEGG" id="sliu:111360825"/>
<evidence type="ECO:0000259" key="1">
    <source>
        <dbReference type="Pfam" id="PF18701"/>
    </source>
</evidence>
<dbReference type="PANTHER" id="PTHR47331:SF5">
    <property type="entry name" value="RIBONUCLEASE H"/>
    <property type="match status" value="1"/>
</dbReference>
<dbReference type="GeneID" id="111360825"/>
<dbReference type="InterPro" id="IPR036397">
    <property type="entry name" value="RNaseH_sf"/>
</dbReference>
<keyword evidence="2" id="KW-1185">Reference proteome</keyword>
<dbReference type="Pfam" id="PF03564">
    <property type="entry name" value="DUF1759"/>
    <property type="match status" value="1"/>
</dbReference>
<dbReference type="InterPro" id="IPR005312">
    <property type="entry name" value="DUF1759"/>
</dbReference>
<dbReference type="Pfam" id="PF18701">
    <property type="entry name" value="DUF5641"/>
    <property type="match status" value="1"/>
</dbReference>
<evidence type="ECO:0000313" key="3">
    <source>
        <dbReference type="RefSeq" id="XP_022832838.1"/>
    </source>
</evidence>
<dbReference type="GO" id="GO:0071897">
    <property type="term" value="P:DNA biosynthetic process"/>
    <property type="evidence" value="ECO:0007669"/>
    <property type="project" value="UniProtKB-ARBA"/>
</dbReference>
<reference evidence="3" key="1">
    <citation type="submission" date="2025-08" db="UniProtKB">
        <authorList>
            <consortium name="RefSeq"/>
        </authorList>
    </citation>
    <scope>IDENTIFICATION</scope>
    <source>
        <strain evidence="3">Ishihara</strain>
        <tissue evidence="3">Whole body</tissue>
    </source>
</reference>
<organism evidence="2 3">
    <name type="scientific">Spodoptera litura</name>
    <name type="common">Asian cotton leafworm</name>
    <dbReference type="NCBI Taxonomy" id="69820"/>
    <lineage>
        <taxon>Eukaryota</taxon>
        <taxon>Metazoa</taxon>
        <taxon>Ecdysozoa</taxon>
        <taxon>Arthropoda</taxon>
        <taxon>Hexapoda</taxon>
        <taxon>Insecta</taxon>
        <taxon>Pterygota</taxon>
        <taxon>Neoptera</taxon>
        <taxon>Endopterygota</taxon>
        <taxon>Lepidoptera</taxon>
        <taxon>Glossata</taxon>
        <taxon>Ditrysia</taxon>
        <taxon>Noctuoidea</taxon>
        <taxon>Noctuidae</taxon>
        <taxon>Amphipyrinae</taxon>
        <taxon>Spodoptera</taxon>
    </lineage>
</organism>
<dbReference type="Pfam" id="PF05380">
    <property type="entry name" value="Peptidase_A17"/>
    <property type="match status" value="1"/>
</dbReference>
<dbReference type="SUPFAM" id="SSF56672">
    <property type="entry name" value="DNA/RNA polymerases"/>
    <property type="match status" value="1"/>
</dbReference>
<protein>
    <submittedName>
        <fullName evidence="3">Uncharacterized protein LOC111360825</fullName>
    </submittedName>
</protein>
<dbReference type="RefSeq" id="XP_022832838.1">
    <property type="nucleotide sequence ID" value="XM_022977070.1"/>
</dbReference>
<sequence length="1497" mass="170286">MEGKINILKDLQTVIQKALTNFKKSPKERLSVEYIQTRLELLENDWSSFKNTKTQLYGQYKIEDIVSQKVADIYDSTEDIYITCKCLMKSTLNKININEPQMQNNSCNNSTNSSKSSHSFVKLPKITIPTFSGKYSEWTTFHDLFISLVHNNKSLDNVQKLHYLKSHLTGEAEQLIRHTPITDANYSECWSHLEKRYANKKYLTNCILKRLFGQKRLIVESATSLKELLDTTSDCLSALKNLNIDVSTWDVIIIHIVTFKLDNETRKQWELSISNDSNSSNELPTFDQFKTFIEGRFRALECIEPRKVMAHQVNHSSHIHNSKAMLATKSSNIRCEYCSEPHKLCFCKQFAKQSTDGRREFVAKNKICFNCLGGNHTVYDCKKQTFCRVCKKRHHSLLHPNREPPADSDGHDVTAKSTVDNTSASTSDQIVACLSTRQTPKPKQVLLATALIKAENRLGDFQTIRALLDQGSQACFITEAATQFLRLKKIPVRGIVSGLGHERPTISKYMVNLTIKSTVDHAFQLNLNAYVLNKITSYLPERSVSTSSIDWINLNNLCLADPYFGTPNKIDVLLGADAYCCIMKEGIVKSPSCNLMAQNTTLGWVLSGVVSTSNESSNLPTNNISVHCAQFNEDHLLKKFWELEEQTSTKKIFSPEEQKCEELYTKTTKRDDTGRYIVHLPFRDDDPACKAAGSRDIAEIRFKSLEKRLDKNIDLKQKYTEVINEYLHLGHLRAVKKEDDKRYEAVYLPHHAIIREDKTTTKVRVVFNASEKNKKGVSLNDTLMVGPTLQADLRHTILRWRVHAIGIVADIIKMYRQVRVTDEDTVYQRILWRDDPKQPIGDYELVTVTFGTASAPYQAVRTLHQVAYDEGDKYPLAAAKVLNSFYMDDLMTGSNSIEEGVEICKQMIELLGKGGFALQKWNSNNQQLLDRLSSICRIEEVQQLDQTQLKEENKDKVKQDIIGNDRKIVEKDIEIKLDSTIKILGLTWNRREDCFQYSVNLPPLTTAPVTKRSIVSDIARLFDPLGWLAPSVVVAKMFIQKLWLAGVSWDEELTTNLKTEWSTYRGELILLTKIQVPRWLSISSNNDLELHGFSDASKAAYSAVVYLRTIDTNGNVKVSLLVAKTRVAPIKQISIPRLELCGAVLLSKVLVESAEVLNIPETKIFAWTDSTVVLSWLSSHPSRWITFVANRTSEILSNMSSTQWFHVSTKHNPADCASRGLLPSSLVYNELWFIGPCFLKNKVMSTQAFLAAFRRFVSRRGHCAKLWSDNGTNFIGASRELQELASIQPAIAEYLEANNTEWHFIPPHAPNFGGLWEAGVKSTKFHLKRVIGDSTLTYEELTTFLNQVEACLNSRPISVINFTDPGEPLPLTPGHFLIGEPLINVPDRNYESSNVNCLTRWQFVQRMLQSFWKRWSHEYLSNLMNRYKWASKVPEPNIGDVVLIKEDDLPPSRWLLGRVVEKHPGADNVTRVVTLRTKSSVIKRPTSKICILPISDQ</sequence>
<name>A0A9J7ELX0_SPOLT</name>
<dbReference type="PANTHER" id="PTHR47331">
    <property type="entry name" value="PHD-TYPE DOMAIN-CONTAINING PROTEIN"/>
    <property type="match status" value="1"/>
</dbReference>
<dbReference type="SUPFAM" id="SSF53098">
    <property type="entry name" value="Ribonuclease H-like"/>
    <property type="match status" value="1"/>
</dbReference>
<evidence type="ECO:0000313" key="2">
    <source>
        <dbReference type="Proteomes" id="UP000301870"/>
    </source>
</evidence>
<dbReference type="Gene3D" id="3.30.420.10">
    <property type="entry name" value="Ribonuclease H-like superfamily/Ribonuclease H"/>
    <property type="match status" value="1"/>
</dbReference>
<dbReference type="Proteomes" id="UP000301870">
    <property type="component" value="Chromosome Z"/>
</dbReference>
<dbReference type="InterPro" id="IPR043502">
    <property type="entry name" value="DNA/RNA_pol_sf"/>
</dbReference>
<dbReference type="GO" id="GO:0042575">
    <property type="term" value="C:DNA polymerase complex"/>
    <property type="evidence" value="ECO:0007669"/>
    <property type="project" value="UniProtKB-ARBA"/>
</dbReference>